<keyword evidence="2" id="KW-1185">Reference proteome</keyword>
<dbReference type="AlphaFoldDB" id="A0A1G1SZS0"/>
<name>A0A1G1SZS0_9BACT</name>
<reference evidence="1 2" key="1">
    <citation type="submission" date="2016-08" db="EMBL/GenBank/DDBJ databases">
        <title>Hymenobacter coccineus sp. nov., Hymenobacter lapidarius sp. nov. and Hymenobacter glacialis sp. nov., isolated from Antarctic soil.</title>
        <authorList>
            <person name="Sedlacek I."/>
            <person name="Kralova S."/>
            <person name="Kyrova K."/>
            <person name="Maslanova I."/>
            <person name="Stankova E."/>
            <person name="Vrbovska V."/>
            <person name="Nemec M."/>
            <person name="Bartak M."/>
            <person name="Svec P."/>
            <person name="Busse H.-J."/>
            <person name="Pantucek R."/>
        </authorList>
    </citation>
    <scope>NUCLEOTIDE SEQUENCE [LARGE SCALE GENOMIC DNA]</scope>
    <source>
        <strain evidence="1 2">CCM 8643</strain>
    </source>
</reference>
<evidence type="ECO:0000313" key="1">
    <source>
        <dbReference type="EMBL" id="OGX84129.1"/>
    </source>
</evidence>
<sequence>MVGGSFRVSSGQGKNYKALRITPYLSKGPGPRLPMLEVETDASAATLVMAPNTVLYHAK</sequence>
<dbReference type="EMBL" id="MDZB01000123">
    <property type="protein sequence ID" value="OGX84129.1"/>
    <property type="molecule type" value="Genomic_DNA"/>
</dbReference>
<protein>
    <submittedName>
        <fullName evidence="1">Uncharacterized protein</fullName>
    </submittedName>
</protein>
<comment type="caution">
    <text evidence="1">The sequence shown here is derived from an EMBL/GenBank/DDBJ whole genome shotgun (WGS) entry which is preliminary data.</text>
</comment>
<organism evidence="1 2">
    <name type="scientific">Hymenobacter lapidarius</name>
    <dbReference type="NCBI Taxonomy" id="1908237"/>
    <lineage>
        <taxon>Bacteria</taxon>
        <taxon>Pseudomonadati</taxon>
        <taxon>Bacteroidota</taxon>
        <taxon>Cytophagia</taxon>
        <taxon>Cytophagales</taxon>
        <taxon>Hymenobacteraceae</taxon>
        <taxon>Hymenobacter</taxon>
    </lineage>
</organism>
<accession>A0A1G1SZS0</accession>
<proteinExistence type="predicted"/>
<dbReference type="STRING" id="1908237.BEN47_16765"/>
<dbReference type="Proteomes" id="UP000176294">
    <property type="component" value="Unassembled WGS sequence"/>
</dbReference>
<gene>
    <name evidence="1" type="ORF">BEN47_16765</name>
</gene>
<evidence type="ECO:0000313" key="2">
    <source>
        <dbReference type="Proteomes" id="UP000176294"/>
    </source>
</evidence>